<keyword evidence="3 14" id="KW-0963">Cytoplasm</keyword>
<evidence type="ECO:0000256" key="10">
    <source>
        <dbReference type="ARBA" id="ARBA00023186"/>
    </source>
</evidence>
<comment type="function">
    <text evidence="11 14">Participates actively in the response to hyperosmotic and heat shock by preventing the aggregation of stress-denatured proteins and by disaggregating proteins, also in an autonomous, DnaK-independent fashion. Unfolded proteins bind initially to DnaJ; upon interaction with the DnaJ-bound protein, DnaK hydrolyzes its bound ATP, resulting in the formation of a stable complex. GrpE releases ADP from DnaK; ATP binding to DnaK triggers the release of the substrate protein, thus completing the reaction cycle. Several rounds of ATP-dependent interactions between DnaJ, DnaK and GrpE are required for fully efficient folding. Also involved, together with DnaK and GrpE, in the DNA replication of plasmids through activation of initiation proteins.</text>
</comment>
<dbReference type="GO" id="GO:0009408">
    <property type="term" value="P:response to heat"/>
    <property type="evidence" value="ECO:0007669"/>
    <property type="project" value="InterPro"/>
</dbReference>
<dbReference type="PATRIC" id="fig|86105.3.peg.863"/>
<reference evidence="18 19" key="1">
    <citation type="submission" date="2014-11" db="EMBL/GenBank/DDBJ databases">
        <title>A Rickettsiales Symbiont of Amoebae With Ancient Features.</title>
        <authorList>
            <person name="Schulz F."/>
            <person name="Martijn J."/>
            <person name="Wascher F."/>
            <person name="Kostanjsek R."/>
            <person name="Ettema T.J."/>
            <person name="Horn M."/>
        </authorList>
    </citation>
    <scope>NUCLEOTIDE SEQUENCE [LARGE SCALE GENOMIC DNA]</scope>
    <source>
        <strain evidence="18 19">UWC36</strain>
    </source>
</reference>
<feature type="binding site" evidence="14">
    <location>
        <position position="212"/>
    </location>
    <ligand>
        <name>Zn(2+)</name>
        <dbReference type="ChEBI" id="CHEBI:29105"/>
        <label>1</label>
    </ligand>
</feature>
<feature type="binding site" evidence="14">
    <location>
        <position position="173"/>
    </location>
    <ligand>
        <name>Zn(2+)</name>
        <dbReference type="ChEBI" id="CHEBI:29105"/>
        <label>2</label>
    </ligand>
</feature>
<sequence length="385" mass="41918">MMSKQDYYQTLGVSKSASKEELKKAYRKLAMQYHPDRNQGDKEAEKKFKEINEAYEILKDDDKKAAYDRFGHSAFQNGGGGGAGSRGNGGGFDYSGDFSDLNDLFGGIFNEFMGGGARTASRDIGRGSDLRYNLSISLEEAYSGAKQNIKYKTAVKCETCSGKGSKSGNVANCSTCNGSGRIRAQQGFFTVERTCHTCSGTGKIIKDPCTSCRGEGRVIKEKTILVNIPAGVEDGMRIRVANEGEAGLRNAPSGDLYIFVSVKNHKFFEREGYQLFCSIPIKMTTAALGGVLEVPTLDGKSAKITIPQGTQSGTQFRLKGKGMPIMKTPGHGDLIVKVIVEIPVKLSKKQKELLEEFEKENSSGCNPQTESFFAKVKGLWDDLKS</sequence>
<dbReference type="NCBIfam" id="TIGR02349">
    <property type="entry name" value="DnaJ_bact"/>
    <property type="match status" value="1"/>
</dbReference>
<dbReference type="GO" id="GO:0005524">
    <property type="term" value="F:ATP binding"/>
    <property type="evidence" value="ECO:0007669"/>
    <property type="project" value="InterPro"/>
</dbReference>
<evidence type="ECO:0000256" key="6">
    <source>
        <dbReference type="ARBA" id="ARBA00022737"/>
    </source>
</evidence>
<feature type="binding site" evidence="14">
    <location>
        <position position="176"/>
    </location>
    <ligand>
        <name>Zn(2+)</name>
        <dbReference type="ChEBI" id="CHEBI:29105"/>
        <label>2</label>
    </ligand>
</feature>
<evidence type="ECO:0000313" key="18">
    <source>
        <dbReference type="EMBL" id="KIE05289.1"/>
    </source>
</evidence>
<dbReference type="SUPFAM" id="SSF49493">
    <property type="entry name" value="HSP40/DnaJ peptide-binding domain"/>
    <property type="match status" value="2"/>
</dbReference>
<feature type="repeat" description="CXXCXGXG motif" evidence="14">
    <location>
        <begin position="157"/>
        <end position="164"/>
    </location>
</feature>
<protein>
    <recommendedName>
        <fullName evidence="13 14">Chaperone protein DnaJ</fullName>
    </recommendedName>
</protein>
<feature type="zinc finger region" description="CR-type" evidence="15">
    <location>
        <begin position="144"/>
        <end position="221"/>
    </location>
</feature>
<keyword evidence="8 14" id="KW-0862">Zinc</keyword>
<comment type="subcellular location">
    <subcellularLocation>
        <location evidence="1 14">Cytoplasm</location>
    </subcellularLocation>
</comment>
<dbReference type="InterPro" id="IPR008971">
    <property type="entry name" value="HSP40/DnaJ_pept-bd"/>
</dbReference>
<keyword evidence="19" id="KW-1185">Reference proteome</keyword>
<evidence type="ECO:0000256" key="14">
    <source>
        <dbReference type="HAMAP-Rule" id="MF_01152"/>
    </source>
</evidence>
<dbReference type="Pfam" id="PF01556">
    <property type="entry name" value="DnaJ_C"/>
    <property type="match status" value="1"/>
</dbReference>
<keyword evidence="7 14" id="KW-0863">Zinc-finger</keyword>
<feature type="binding site" evidence="14">
    <location>
        <position position="157"/>
    </location>
    <ligand>
        <name>Zn(2+)</name>
        <dbReference type="ChEBI" id="CHEBI:29105"/>
        <label>1</label>
    </ligand>
</feature>
<comment type="domain">
    <text evidence="14">The J domain is necessary and sufficient to stimulate DnaK ATPase activity. Zinc center 1 plays an important role in the autonomous, DnaK-independent chaperone activity of DnaJ. Zinc center 2 is essential for interaction with DnaK and for DnaJ activity.</text>
</comment>
<dbReference type="InterPro" id="IPR001623">
    <property type="entry name" value="DnaJ_domain"/>
</dbReference>
<evidence type="ECO:0000256" key="2">
    <source>
        <dbReference type="ARBA" id="ARBA00011738"/>
    </source>
</evidence>
<feature type="binding site" evidence="14">
    <location>
        <position position="160"/>
    </location>
    <ligand>
        <name>Zn(2+)</name>
        <dbReference type="ChEBI" id="CHEBI:29105"/>
        <label>1</label>
    </ligand>
</feature>
<dbReference type="GO" id="GO:0031072">
    <property type="term" value="F:heat shock protein binding"/>
    <property type="evidence" value="ECO:0007669"/>
    <property type="project" value="InterPro"/>
</dbReference>
<accession>A0A0C1QIG7</accession>
<feature type="domain" description="J" evidence="16">
    <location>
        <begin position="6"/>
        <end position="71"/>
    </location>
</feature>
<dbReference type="GO" id="GO:0006260">
    <property type="term" value="P:DNA replication"/>
    <property type="evidence" value="ECO:0007669"/>
    <property type="project" value="UniProtKB-KW"/>
</dbReference>
<dbReference type="GO" id="GO:0051082">
    <property type="term" value="F:unfolded protein binding"/>
    <property type="evidence" value="ECO:0007669"/>
    <property type="project" value="UniProtKB-UniRule"/>
</dbReference>
<keyword evidence="4 14" id="KW-0235">DNA replication</keyword>
<feature type="binding site" evidence="14">
    <location>
        <position position="209"/>
    </location>
    <ligand>
        <name>Zn(2+)</name>
        <dbReference type="ChEBI" id="CHEBI:29105"/>
        <label>1</label>
    </ligand>
</feature>
<dbReference type="PROSITE" id="PS50076">
    <property type="entry name" value="DNAJ_2"/>
    <property type="match status" value="1"/>
</dbReference>
<evidence type="ECO:0000256" key="4">
    <source>
        <dbReference type="ARBA" id="ARBA00022705"/>
    </source>
</evidence>
<keyword evidence="10 14" id="KW-0143">Chaperone</keyword>
<evidence type="ECO:0000256" key="13">
    <source>
        <dbReference type="ARBA" id="ARBA00067609"/>
    </source>
</evidence>
<feature type="repeat" description="CXXCXGXG motif" evidence="14">
    <location>
        <begin position="209"/>
        <end position="216"/>
    </location>
</feature>
<dbReference type="InterPro" id="IPR001305">
    <property type="entry name" value="HSP_DnaJ_Cys-rich_dom"/>
</dbReference>
<dbReference type="Gene3D" id="2.10.230.10">
    <property type="entry name" value="Heat shock protein DnaJ, cysteine-rich domain"/>
    <property type="match status" value="1"/>
</dbReference>
<gene>
    <name evidence="18" type="primary">dnaJ_2</name>
    <name evidence="14" type="synonym">dnaJ</name>
    <name evidence="18" type="ORF">NF27_DT00630</name>
</gene>
<dbReference type="GO" id="GO:0042026">
    <property type="term" value="P:protein refolding"/>
    <property type="evidence" value="ECO:0007669"/>
    <property type="project" value="TreeGrafter"/>
</dbReference>
<feature type="domain" description="CR-type" evidence="17">
    <location>
        <begin position="144"/>
        <end position="221"/>
    </location>
</feature>
<dbReference type="Pfam" id="PF00226">
    <property type="entry name" value="DnaJ"/>
    <property type="match status" value="1"/>
</dbReference>
<evidence type="ECO:0000259" key="17">
    <source>
        <dbReference type="PROSITE" id="PS51188"/>
    </source>
</evidence>
<evidence type="ECO:0000313" key="19">
    <source>
        <dbReference type="Proteomes" id="UP000031258"/>
    </source>
</evidence>
<dbReference type="InterPro" id="IPR018253">
    <property type="entry name" value="DnaJ_domain_CS"/>
</dbReference>
<feature type="binding site" evidence="14">
    <location>
        <position position="198"/>
    </location>
    <ligand>
        <name>Zn(2+)</name>
        <dbReference type="ChEBI" id="CHEBI:29105"/>
        <label>2</label>
    </ligand>
</feature>
<dbReference type="PROSITE" id="PS00636">
    <property type="entry name" value="DNAJ_1"/>
    <property type="match status" value="1"/>
</dbReference>
<feature type="binding site" evidence="14">
    <location>
        <position position="195"/>
    </location>
    <ligand>
        <name>Zn(2+)</name>
        <dbReference type="ChEBI" id="CHEBI:29105"/>
        <label>2</label>
    </ligand>
</feature>
<dbReference type="CDD" id="cd06257">
    <property type="entry name" value="DnaJ"/>
    <property type="match status" value="1"/>
</dbReference>
<dbReference type="AlphaFoldDB" id="A0A0C1QIG7"/>
<dbReference type="PANTHER" id="PTHR43096:SF48">
    <property type="entry name" value="CHAPERONE PROTEIN DNAJ"/>
    <property type="match status" value="1"/>
</dbReference>
<evidence type="ECO:0000256" key="3">
    <source>
        <dbReference type="ARBA" id="ARBA00022490"/>
    </source>
</evidence>
<dbReference type="Pfam" id="PF00684">
    <property type="entry name" value="DnaJ_CXXCXGXG"/>
    <property type="match status" value="1"/>
</dbReference>
<dbReference type="PROSITE" id="PS51188">
    <property type="entry name" value="ZF_CR"/>
    <property type="match status" value="1"/>
</dbReference>
<dbReference type="Proteomes" id="UP000031258">
    <property type="component" value="Unassembled WGS sequence"/>
</dbReference>
<keyword evidence="5 14" id="KW-0479">Metal-binding</keyword>
<dbReference type="FunFam" id="2.10.230.10:FF:000002">
    <property type="entry name" value="Molecular chaperone DnaJ"/>
    <property type="match status" value="1"/>
</dbReference>
<comment type="similarity">
    <text evidence="12 14">Belongs to the DnaJ family.</text>
</comment>
<dbReference type="GO" id="GO:0005737">
    <property type="term" value="C:cytoplasm"/>
    <property type="evidence" value="ECO:0007669"/>
    <property type="project" value="UniProtKB-SubCell"/>
</dbReference>
<comment type="subunit">
    <text evidence="2 14">Homodimer.</text>
</comment>
<evidence type="ECO:0000256" key="11">
    <source>
        <dbReference type="ARBA" id="ARBA00053423"/>
    </source>
</evidence>
<dbReference type="InterPro" id="IPR002939">
    <property type="entry name" value="DnaJ_C"/>
</dbReference>
<dbReference type="InterPro" id="IPR036869">
    <property type="entry name" value="J_dom_sf"/>
</dbReference>
<evidence type="ECO:0000256" key="7">
    <source>
        <dbReference type="ARBA" id="ARBA00022771"/>
    </source>
</evidence>
<evidence type="ECO:0000256" key="9">
    <source>
        <dbReference type="ARBA" id="ARBA00023016"/>
    </source>
</evidence>
<feature type="repeat" description="CXXCXGXG motif" evidence="14">
    <location>
        <begin position="195"/>
        <end position="202"/>
    </location>
</feature>
<dbReference type="CDD" id="cd10719">
    <property type="entry name" value="DnaJ_zf"/>
    <property type="match status" value="1"/>
</dbReference>
<dbReference type="SUPFAM" id="SSF46565">
    <property type="entry name" value="Chaperone J-domain"/>
    <property type="match status" value="1"/>
</dbReference>
<evidence type="ECO:0000256" key="8">
    <source>
        <dbReference type="ARBA" id="ARBA00022833"/>
    </source>
</evidence>
<comment type="cofactor">
    <cofactor evidence="14">
        <name>Zn(2+)</name>
        <dbReference type="ChEBI" id="CHEBI:29105"/>
    </cofactor>
    <text evidence="14">Binds 2 Zn(2+) ions per monomer.</text>
</comment>
<dbReference type="NCBIfam" id="NF008035">
    <property type="entry name" value="PRK10767.1"/>
    <property type="match status" value="1"/>
</dbReference>
<comment type="caution">
    <text evidence="18">The sequence shown here is derived from an EMBL/GenBank/DDBJ whole genome shotgun (WGS) entry which is preliminary data.</text>
</comment>
<proteinExistence type="inferred from homology"/>
<dbReference type="HAMAP" id="MF_01152">
    <property type="entry name" value="DnaJ"/>
    <property type="match status" value="1"/>
</dbReference>
<evidence type="ECO:0000259" key="16">
    <source>
        <dbReference type="PROSITE" id="PS50076"/>
    </source>
</evidence>
<dbReference type="FunFam" id="1.10.287.110:FF:000034">
    <property type="entry name" value="Chaperone protein DnaJ"/>
    <property type="match status" value="1"/>
</dbReference>
<dbReference type="Gene3D" id="1.10.287.110">
    <property type="entry name" value="DnaJ domain"/>
    <property type="match status" value="1"/>
</dbReference>
<evidence type="ECO:0000256" key="12">
    <source>
        <dbReference type="ARBA" id="ARBA00061004"/>
    </source>
</evidence>
<dbReference type="Gene3D" id="2.60.260.20">
    <property type="entry name" value="Urease metallochaperone UreE, N-terminal domain"/>
    <property type="match status" value="2"/>
</dbReference>
<dbReference type="PRINTS" id="PR00625">
    <property type="entry name" value="JDOMAIN"/>
</dbReference>
<dbReference type="STRING" id="86105.NF27_DT00630"/>
<dbReference type="CDD" id="cd10747">
    <property type="entry name" value="DnaJ_C"/>
    <property type="match status" value="1"/>
</dbReference>
<keyword evidence="9 14" id="KW-0346">Stress response</keyword>
<dbReference type="SUPFAM" id="SSF57938">
    <property type="entry name" value="DnaJ/Hsp40 cysteine-rich domain"/>
    <property type="match status" value="1"/>
</dbReference>
<keyword evidence="6 14" id="KW-0677">Repeat</keyword>
<feature type="repeat" description="CXXCXGXG motif" evidence="14">
    <location>
        <begin position="173"/>
        <end position="180"/>
    </location>
</feature>
<dbReference type="SMART" id="SM00271">
    <property type="entry name" value="DnaJ"/>
    <property type="match status" value="1"/>
</dbReference>
<dbReference type="FunFam" id="2.60.260.20:FF:000004">
    <property type="entry name" value="Molecular chaperone DnaJ"/>
    <property type="match status" value="1"/>
</dbReference>
<dbReference type="InterPro" id="IPR036410">
    <property type="entry name" value="HSP_DnaJ_Cys-rich_dom_sf"/>
</dbReference>
<dbReference type="GO" id="GO:0008270">
    <property type="term" value="F:zinc ion binding"/>
    <property type="evidence" value="ECO:0007669"/>
    <property type="project" value="UniProtKB-UniRule"/>
</dbReference>
<organism evidence="18 19">
    <name type="scientific">Candidatus Jidaibacter acanthamoebae</name>
    <dbReference type="NCBI Taxonomy" id="86105"/>
    <lineage>
        <taxon>Bacteria</taxon>
        <taxon>Pseudomonadati</taxon>
        <taxon>Pseudomonadota</taxon>
        <taxon>Alphaproteobacteria</taxon>
        <taxon>Rickettsiales</taxon>
        <taxon>Candidatus Midichloriaceae</taxon>
        <taxon>Candidatus Jidaibacter</taxon>
    </lineage>
</organism>
<evidence type="ECO:0000256" key="5">
    <source>
        <dbReference type="ARBA" id="ARBA00022723"/>
    </source>
</evidence>
<dbReference type="InterPro" id="IPR012724">
    <property type="entry name" value="DnaJ"/>
</dbReference>
<name>A0A0C1QIG7_9RICK</name>
<evidence type="ECO:0000256" key="1">
    <source>
        <dbReference type="ARBA" id="ARBA00004496"/>
    </source>
</evidence>
<dbReference type="EMBL" id="JSWE01000096">
    <property type="protein sequence ID" value="KIE05289.1"/>
    <property type="molecule type" value="Genomic_DNA"/>
</dbReference>
<evidence type="ECO:0000256" key="15">
    <source>
        <dbReference type="PROSITE-ProRule" id="PRU00546"/>
    </source>
</evidence>
<dbReference type="PANTHER" id="PTHR43096">
    <property type="entry name" value="DNAJ HOMOLOG 1, MITOCHONDRIAL-RELATED"/>
    <property type="match status" value="1"/>
</dbReference>